<comment type="similarity">
    <text evidence="2">Belongs to the outer membrane factor (OMF) (TC 1.B.17) family.</text>
</comment>
<feature type="coiled-coil region" evidence="8">
    <location>
        <begin position="124"/>
        <end position="151"/>
    </location>
</feature>
<proteinExistence type="inferred from homology"/>
<evidence type="ECO:0000256" key="2">
    <source>
        <dbReference type="ARBA" id="ARBA00007613"/>
    </source>
</evidence>
<evidence type="ECO:0000256" key="4">
    <source>
        <dbReference type="ARBA" id="ARBA00022452"/>
    </source>
</evidence>
<evidence type="ECO:0000313" key="9">
    <source>
        <dbReference type="EMBL" id="MFC7669765.1"/>
    </source>
</evidence>
<dbReference type="RefSeq" id="WP_380205244.1">
    <property type="nucleotide sequence ID" value="NZ_JBHTEK010000001.1"/>
</dbReference>
<keyword evidence="6" id="KW-0472">Membrane</keyword>
<evidence type="ECO:0000256" key="3">
    <source>
        <dbReference type="ARBA" id="ARBA00022448"/>
    </source>
</evidence>
<dbReference type="Proteomes" id="UP001596513">
    <property type="component" value="Unassembled WGS sequence"/>
</dbReference>
<dbReference type="SUPFAM" id="SSF56954">
    <property type="entry name" value="Outer membrane efflux proteins (OEP)"/>
    <property type="match status" value="1"/>
</dbReference>
<dbReference type="PANTHER" id="PTHR30026">
    <property type="entry name" value="OUTER MEMBRANE PROTEIN TOLC"/>
    <property type="match status" value="1"/>
</dbReference>
<gene>
    <name evidence="9" type="ORF">ACFQT0_22135</name>
</gene>
<dbReference type="InterPro" id="IPR051906">
    <property type="entry name" value="TolC-like"/>
</dbReference>
<keyword evidence="3" id="KW-0813">Transport</keyword>
<evidence type="ECO:0000256" key="8">
    <source>
        <dbReference type="SAM" id="Coils"/>
    </source>
</evidence>
<evidence type="ECO:0000256" key="6">
    <source>
        <dbReference type="ARBA" id="ARBA00023136"/>
    </source>
</evidence>
<organism evidence="9 10">
    <name type="scientific">Hymenobacter humi</name>
    <dbReference type="NCBI Taxonomy" id="1411620"/>
    <lineage>
        <taxon>Bacteria</taxon>
        <taxon>Pseudomonadati</taxon>
        <taxon>Bacteroidota</taxon>
        <taxon>Cytophagia</taxon>
        <taxon>Cytophagales</taxon>
        <taxon>Hymenobacteraceae</taxon>
        <taxon>Hymenobacter</taxon>
    </lineage>
</organism>
<evidence type="ECO:0000256" key="7">
    <source>
        <dbReference type="ARBA" id="ARBA00023237"/>
    </source>
</evidence>
<dbReference type="PANTHER" id="PTHR30026:SF20">
    <property type="entry name" value="OUTER MEMBRANE PROTEIN TOLC"/>
    <property type="match status" value="1"/>
</dbReference>
<dbReference type="Gene3D" id="1.20.1600.10">
    <property type="entry name" value="Outer membrane efflux proteins (OEP)"/>
    <property type="match status" value="1"/>
</dbReference>
<dbReference type="Pfam" id="PF02321">
    <property type="entry name" value="OEP"/>
    <property type="match status" value="1"/>
</dbReference>
<comment type="caution">
    <text evidence="9">The sequence shown here is derived from an EMBL/GenBank/DDBJ whole genome shotgun (WGS) entry which is preliminary data.</text>
</comment>
<name>A0ABW2U8X3_9BACT</name>
<sequence>MALHTSLAFGQATPAPTEAWQSVFFDAPSTALPLLTAAAIKHSAQLKATEYDKAIGKQNVQIAKENILGSLGIGANYNYGNVGSIGTVDPASPNPFNTTLSSRYSTGVNFSLPLGTVVSRGNQIKREQLNYERTEALRQDQENQLRQQVINLYQSVLLARKVLTLQQEAYVNVRTNNQLAEKQFRQGQLTLTELSGANSSLTAASISQESARNQYDTAFMILEEVVGAKISTLMTTR</sequence>
<dbReference type="EMBL" id="JBHTEK010000001">
    <property type="protein sequence ID" value="MFC7669765.1"/>
    <property type="molecule type" value="Genomic_DNA"/>
</dbReference>
<evidence type="ECO:0000256" key="5">
    <source>
        <dbReference type="ARBA" id="ARBA00022692"/>
    </source>
</evidence>
<keyword evidence="7" id="KW-0998">Cell outer membrane</keyword>
<comment type="subcellular location">
    <subcellularLocation>
        <location evidence="1">Cell outer membrane</location>
    </subcellularLocation>
</comment>
<keyword evidence="5" id="KW-0812">Transmembrane</keyword>
<keyword evidence="10" id="KW-1185">Reference proteome</keyword>
<dbReference type="InterPro" id="IPR003423">
    <property type="entry name" value="OMP_efflux"/>
</dbReference>
<evidence type="ECO:0000313" key="10">
    <source>
        <dbReference type="Proteomes" id="UP001596513"/>
    </source>
</evidence>
<keyword evidence="4" id="KW-1134">Transmembrane beta strand</keyword>
<protein>
    <submittedName>
        <fullName evidence="9">TolC family protein</fullName>
    </submittedName>
</protein>
<evidence type="ECO:0000256" key="1">
    <source>
        <dbReference type="ARBA" id="ARBA00004442"/>
    </source>
</evidence>
<reference evidence="10" key="1">
    <citation type="journal article" date="2019" name="Int. J. Syst. Evol. Microbiol.">
        <title>The Global Catalogue of Microorganisms (GCM) 10K type strain sequencing project: providing services to taxonomists for standard genome sequencing and annotation.</title>
        <authorList>
            <consortium name="The Broad Institute Genomics Platform"/>
            <consortium name="The Broad Institute Genome Sequencing Center for Infectious Disease"/>
            <person name="Wu L."/>
            <person name="Ma J."/>
        </authorList>
    </citation>
    <scope>NUCLEOTIDE SEQUENCE [LARGE SCALE GENOMIC DNA]</scope>
    <source>
        <strain evidence="10">JCM 19635</strain>
    </source>
</reference>
<accession>A0ABW2U8X3</accession>
<keyword evidence="8" id="KW-0175">Coiled coil</keyword>